<proteinExistence type="predicted"/>
<dbReference type="OrthoDB" id="10400701at2759"/>
<feature type="compositionally biased region" description="Polar residues" evidence="1">
    <location>
        <begin position="1"/>
        <end position="12"/>
    </location>
</feature>
<accession>A0A0F7S9P8</accession>
<evidence type="ECO:0000313" key="3">
    <source>
        <dbReference type="EMBL" id="CDW99722.1"/>
    </source>
</evidence>
<evidence type="ECO:0000313" key="4">
    <source>
        <dbReference type="Proteomes" id="UP000242770"/>
    </source>
</evidence>
<feature type="compositionally biased region" description="Polar residues" evidence="1">
    <location>
        <begin position="31"/>
        <end position="51"/>
    </location>
</feature>
<reference evidence="4" key="3">
    <citation type="submission" date="2014-06" db="EMBL/GenBank/DDBJ databases">
        <authorList>
            <person name="Berkman P.J."/>
        </authorList>
    </citation>
    <scope>NUCLEOTIDE SEQUENCE [LARGE SCALE GENOMIC DNA]</scope>
</reference>
<reference evidence="3" key="1">
    <citation type="submission" date="2014-06" db="EMBL/GenBank/DDBJ databases">
        <authorList>
            <person name="Berkman J.Paul."/>
        </authorList>
    </citation>
    <scope>NUCLEOTIDE SEQUENCE [LARGE SCALE GENOMIC DNA]</scope>
</reference>
<gene>
    <name evidence="3" type="primary">SSCI83020.1</name>
    <name evidence="2" type="ORF">SPSC_03427</name>
</gene>
<dbReference type="EMBL" id="LK056666">
    <property type="protein sequence ID" value="CDU24356.1"/>
    <property type="molecule type" value="Genomic_DNA"/>
</dbReference>
<feature type="region of interest" description="Disordered" evidence="1">
    <location>
        <begin position="1"/>
        <end position="55"/>
    </location>
</feature>
<dbReference type="Proteomes" id="UP000242770">
    <property type="component" value="Unassembled WGS sequence"/>
</dbReference>
<dbReference type="EMBL" id="CCFA01005026">
    <property type="protein sequence ID" value="CDW99722.1"/>
    <property type="molecule type" value="Genomic_DNA"/>
</dbReference>
<reference evidence="2" key="2">
    <citation type="submission" date="2014-06" db="EMBL/GenBank/DDBJ databases">
        <authorList>
            <person name="Ju J."/>
            <person name="Zhang J."/>
        </authorList>
    </citation>
    <scope>NUCLEOTIDE SEQUENCE</scope>
    <source>
        <strain evidence="2">SscI8</strain>
    </source>
</reference>
<organism evidence="3 4">
    <name type="scientific">Sporisorium scitamineum</name>
    <dbReference type="NCBI Taxonomy" id="49012"/>
    <lineage>
        <taxon>Eukaryota</taxon>
        <taxon>Fungi</taxon>
        <taxon>Dikarya</taxon>
        <taxon>Basidiomycota</taxon>
        <taxon>Ustilaginomycotina</taxon>
        <taxon>Ustilaginomycetes</taxon>
        <taxon>Ustilaginales</taxon>
        <taxon>Ustilaginaceae</taxon>
        <taxon>Sporisorium</taxon>
    </lineage>
</organism>
<keyword evidence="4" id="KW-1185">Reference proteome</keyword>
<dbReference type="AlphaFoldDB" id="A0A0F7S9P8"/>
<protein>
    <submittedName>
        <fullName evidence="3">Uncharacterized protein</fullName>
    </submittedName>
</protein>
<evidence type="ECO:0000256" key="1">
    <source>
        <dbReference type="SAM" id="MobiDB-lite"/>
    </source>
</evidence>
<sequence length="255" mass="29800">MSSHESNVTLQTKQEEDVKPCQPSHDAKPATATQDDTGGQPSVTHTEQNRSMDGLLPDPALWERLIEVARDFHMSPEERNRRRFDHFPSIMLLWGQEALSTIRGRPVSFAEWYEFLDSDEEFPFEAWFEIAQAEYDGYCTGEEHRMALEDLMDCMDAFEVTRPLTPVPESIRKQCRSILTGRRKFLYAERRMENSTERAARLAEQRARKEAERQARAAQRREREAARQAANEQRRAETEKRRTTAAERRARYMAM</sequence>
<evidence type="ECO:0000313" key="2">
    <source>
        <dbReference type="EMBL" id="CDU24356.1"/>
    </source>
</evidence>
<feature type="region of interest" description="Disordered" evidence="1">
    <location>
        <begin position="200"/>
        <end position="255"/>
    </location>
</feature>
<name>A0A0F7S9P8_9BASI</name>